<dbReference type="RefSeq" id="WP_035607560.1">
    <property type="nucleotide sequence ID" value="NZ_JEMG01000001.1"/>
</dbReference>
<evidence type="ECO:0000256" key="2">
    <source>
        <dbReference type="ARBA" id="ARBA00023239"/>
    </source>
</evidence>
<dbReference type="CDD" id="cd03416">
    <property type="entry name" value="CbiX_SirB_N"/>
    <property type="match status" value="1"/>
</dbReference>
<keyword evidence="2" id="KW-0456">Lyase</keyword>
<dbReference type="SUPFAM" id="SSF53800">
    <property type="entry name" value="Chelatase"/>
    <property type="match status" value="1"/>
</dbReference>
<reference evidence="3 4" key="1">
    <citation type="submission" date="2014-02" db="EMBL/GenBank/DDBJ databases">
        <title>Draft Genome of Hylemonella gracilis isolated from the Niagara River.</title>
        <authorList>
            <person name="Pawlowski D.R."/>
            <person name="Koudelka G.B."/>
        </authorList>
    </citation>
    <scope>NUCLEOTIDE SEQUENCE [LARGE SCALE GENOMIC DNA]</scope>
    <source>
        <strain evidence="3 4">Niagara R</strain>
    </source>
</reference>
<accession>A0A016XGZ5</accession>
<proteinExistence type="predicted"/>
<dbReference type="InterPro" id="IPR002762">
    <property type="entry name" value="CbiX-like"/>
</dbReference>
<dbReference type="Pfam" id="PF01903">
    <property type="entry name" value="CbiX"/>
    <property type="match status" value="1"/>
</dbReference>
<dbReference type="eggNOG" id="COG2138">
    <property type="taxonomic scope" value="Bacteria"/>
</dbReference>
<dbReference type="AlphaFoldDB" id="A0A016XGZ5"/>
<dbReference type="GO" id="GO:0016829">
    <property type="term" value="F:lyase activity"/>
    <property type="evidence" value="ECO:0007669"/>
    <property type="project" value="UniProtKB-KW"/>
</dbReference>
<dbReference type="PANTHER" id="PTHR33542">
    <property type="entry name" value="SIROHYDROCHLORIN FERROCHELATASE, CHLOROPLASTIC"/>
    <property type="match status" value="1"/>
</dbReference>
<evidence type="ECO:0000313" key="3">
    <source>
        <dbReference type="EMBL" id="EYC51374.1"/>
    </source>
</evidence>
<dbReference type="Gene3D" id="3.40.50.1400">
    <property type="match status" value="1"/>
</dbReference>
<name>A0A016XGZ5_9BURK</name>
<organism evidence="3 4">
    <name type="scientific">Hylemonella gracilis str. Niagara R</name>
    <dbReference type="NCBI Taxonomy" id="1458275"/>
    <lineage>
        <taxon>Bacteria</taxon>
        <taxon>Pseudomonadati</taxon>
        <taxon>Pseudomonadota</taxon>
        <taxon>Betaproteobacteria</taxon>
        <taxon>Burkholderiales</taxon>
        <taxon>Comamonadaceae</taxon>
        <taxon>Hylemonella</taxon>
    </lineage>
</organism>
<dbReference type="GO" id="GO:0046872">
    <property type="term" value="F:metal ion binding"/>
    <property type="evidence" value="ECO:0007669"/>
    <property type="project" value="UniProtKB-KW"/>
</dbReference>
<evidence type="ECO:0000256" key="1">
    <source>
        <dbReference type="ARBA" id="ARBA00022723"/>
    </source>
</evidence>
<dbReference type="OrthoDB" id="9797895at2"/>
<sequence>MQGYILFAHGSRDPLWREPIEAVAARMREQLALSKPSAAAPRVACAYLELMAPTLPACVDDLAAQGVREFTIVPMFLGQGRHAREDLPELIGQLRAQHPELRFAQRPAVGEDPEIVDTLARLILR</sequence>
<dbReference type="InterPro" id="IPR050963">
    <property type="entry name" value="Sirohydro_Cobaltochel/CbiX"/>
</dbReference>
<gene>
    <name evidence="3" type="ORF">AZ34_09955</name>
</gene>
<dbReference type="PANTHER" id="PTHR33542:SF5">
    <property type="entry name" value="FERROCHELATASE CHE1"/>
    <property type="match status" value="1"/>
</dbReference>
<protein>
    <submittedName>
        <fullName evidence="3">Cobalamin biosynthesis protein CbiX</fullName>
    </submittedName>
</protein>
<keyword evidence="1" id="KW-0479">Metal-binding</keyword>
<evidence type="ECO:0000313" key="4">
    <source>
        <dbReference type="Proteomes" id="UP000023268"/>
    </source>
</evidence>
<dbReference type="Proteomes" id="UP000023268">
    <property type="component" value="Unassembled WGS sequence"/>
</dbReference>
<dbReference type="STRING" id="1458275.AZ34_09955"/>
<comment type="caution">
    <text evidence="3">The sequence shown here is derived from an EMBL/GenBank/DDBJ whole genome shotgun (WGS) entry which is preliminary data.</text>
</comment>
<dbReference type="EMBL" id="JEMG01000001">
    <property type="protein sequence ID" value="EYC51374.1"/>
    <property type="molecule type" value="Genomic_DNA"/>
</dbReference>